<comment type="subunit">
    <text evidence="2 11">Heterotrimer of A, B and C subunits.</text>
</comment>
<dbReference type="Proteomes" id="UP001341135">
    <property type="component" value="Chromosome"/>
</dbReference>
<dbReference type="Pfam" id="PF02934">
    <property type="entry name" value="GatB_N"/>
    <property type="match status" value="1"/>
</dbReference>
<evidence type="ECO:0000313" key="13">
    <source>
        <dbReference type="EMBL" id="BES81985.1"/>
    </source>
</evidence>
<dbReference type="InterPro" id="IPR023168">
    <property type="entry name" value="GatB_Yqey_C_2"/>
</dbReference>
<dbReference type="GeneID" id="89289562"/>
<dbReference type="NCBIfam" id="TIGR00133">
    <property type="entry name" value="gatB"/>
    <property type="match status" value="1"/>
</dbReference>
<dbReference type="PROSITE" id="PS01234">
    <property type="entry name" value="GATB"/>
    <property type="match status" value="1"/>
</dbReference>
<dbReference type="InterPro" id="IPR018027">
    <property type="entry name" value="Asn/Gln_amidotransferase"/>
</dbReference>
<dbReference type="InterPro" id="IPR004413">
    <property type="entry name" value="GatB"/>
</dbReference>
<dbReference type="SUPFAM" id="SSF55931">
    <property type="entry name" value="Glutamine synthetase/guanido kinase"/>
    <property type="match status" value="1"/>
</dbReference>
<dbReference type="NCBIfam" id="NF004012">
    <property type="entry name" value="PRK05477.1-2"/>
    <property type="match status" value="1"/>
</dbReference>
<keyword evidence="7 11" id="KW-0648">Protein biosynthesis</keyword>
<keyword evidence="14" id="KW-1185">Reference proteome</keyword>
<reference evidence="13 14" key="1">
    <citation type="submission" date="2023-09" db="EMBL/GenBank/DDBJ databases">
        <title>Pyrofollis japonicus gen. nov. sp. nov., a novel member of the family Pyrodictiaceae isolated from the Iheya North hydrothermal field.</title>
        <authorList>
            <person name="Miyazaki U."/>
            <person name="Sanari M."/>
            <person name="Tame A."/>
            <person name="Kitajima M."/>
            <person name="Okamoto A."/>
            <person name="Sawayama S."/>
            <person name="Miyazaki J."/>
            <person name="Takai K."/>
            <person name="Nakagawa S."/>
        </authorList>
    </citation>
    <scope>NUCLEOTIDE SEQUENCE [LARGE SCALE GENOMIC DNA]</scope>
    <source>
        <strain evidence="13 14">AV2</strain>
    </source>
</reference>
<evidence type="ECO:0000259" key="12">
    <source>
        <dbReference type="SMART" id="SM00845"/>
    </source>
</evidence>
<dbReference type="Gene3D" id="1.10.10.410">
    <property type="match status" value="1"/>
</dbReference>
<dbReference type="PANTHER" id="PTHR11659">
    <property type="entry name" value="GLUTAMYL-TRNA GLN AMIDOTRANSFERASE SUBUNIT B MITOCHONDRIAL AND PROKARYOTIC PET112-RELATED"/>
    <property type="match status" value="1"/>
</dbReference>
<dbReference type="HAMAP" id="MF_00121">
    <property type="entry name" value="GatB"/>
    <property type="match status" value="1"/>
</dbReference>
<evidence type="ECO:0000256" key="1">
    <source>
        <dbReference type="ARBA" id="ARBA00005306"/>
    </source>
</evidence>
<evidence type="ECO:0000256" key="8">
    <source>
        <dbReference type="ARBA" id="ARBA00024799"/>
    </source>
</evidence>
<name>A0ABN6ZTB7_9CREN</name>
<dbReference type="NCBIfam" id="NF004014">
    <property type="entry name" value="PRK05477.1-4"/>
    <property type="match status" value="1"/>
</dbReference>
<keyword evidence="5 11" id="KW-0547">Nucleotide-binding</keyword>
<comment type="function">
    <text evidence="8 11">Allows the formation of correctly charged Asn-tRNA(Asn) or Gln-tRNA(Gln) through the transamidation of misacylated Asp-tRNA(Asn) or Glu-tRNA(Gln) in organisms which lack either or both of asparaginyl-tRNA or glutaminyl-tRNA synthetases. The reaction takes place in the presence of glutamine and ATP through an activated phospho-Asp-tRNA(Asn) or phospho-Glu-tRNA(Gln).</text>
</comment>
<proteinExistence type="inferred from homology"/>
<protein>
    <recommendedName>
        <fullName evidence="3 11">Aspartyl/glutamyl-tRNA(Asn/Gln) amidotransferase subunit B</fullName>
        <shortName evidence="11">Asp/Glu-ADT subunit B</shortName>
        <ecNumber evidence="11">6.3.5.-</ecNumber>
    </recommendedName>
</protein>
<comment type="catalytic activity">
    <reaction evidence="10 11">
        <text>L-glutamyl-tRNA(Gln) + L-glutamine + ATP + H2O = L-glutaminyl-tRNA(Gln) + L-glutamate + ADP + phosphate + H(+)</text>
        <dbReference type="Rhea" id="RHEA:17521"/>
        <dbReference type="Rhea" id="RHEA-COMP:9681"/>
        <dbReference type="Rhea" id="RHEA-COMP:9684"/>
        <dbReference type="ChEBI" id="CHEBI:15377"/>
        <dbReference type="ChEBI" id="CHEBI:15378"/>
        <dbReference type="ChEBI" id="CHEBI:29985"/>
        <dbReference type="ChEBI" id="CHEBI:30616"/>
        <dbReference type="ChEBI" id="CHEBI:43474"/>
        <dbReference type="ChEBI" id="CHEBI:58359"/>
        <dbReference type="ChEBI" id="CHEBI:78520"/>
        <dbReference type="ChEBI" id="CHEBI:78521"/>
        <dbReference type="ChEBI" id="CHEBI:456216"/>
    </reaction>
</comment>
<dbReference type="Pfam" id="PF02637">
    <property type="entry name" value="GatB_Yqey"/>
    <property type="match status" value="1"/>
</dbReference>
<comment type="similarity">
    <text evidence="1 11">Belongs to the GatB/GatE family. GatB subfamily.</text>
</comment>
<dbReference type="InterPro" id="IPR014746">
    <property type="entry name" value="Gln_synth/guanido_kin_cat_dom"/>
</dbReference>
<dbReference type="InterPro" id="IPR017958">
    <property type="entry name" value="Gln-tRNA_amidoTrfase_suB_CS"/>
</dbReference>
<evidence type="ECO:0000256" key="9">
    <source>
        <dbReference type="ARBA" id="ARBA00047380"/>
    </source>
</evidence>
<keyword evidence="4 11" id="KW-0436">Ligase</keyword>
<evidence type="ECO:0000256" key="4">
    <source>
        <dbReference type="ARBA" id="ARBA00022598"/>
    </source>
</evidence>
<evidence type="ECO:0000256" key="5">
    <source>
        <dbReference type="ARBA" id="ARBA00022741"/>
    </source>
</evidence>
<dbReference type="SUPFAM" id="SSF89095">
    <property type="entry name" value="GatB/YqeY motif"/>
    <property type="match status" value="1"/>
</dbReference>
<evidence type="ECO:0000256" key="2">
    <source>
        <dbReference type="ARBA" id="ARBA00011123"/>
    </source>
</evidence>
<evidence type="ECO:0000256" key="7">
    <source>
        <dbReference type="ARBA" id="ARBA00022917"/>
    </source>
</evidence>
<evidence type="ECO:0000313" key="14">
    <source>
        <dbReference type="Proteomes" id="UP001341135"/>
    </source>
</evidence>
<keyword evidence="6 11" id="KW-0067">ATP-binding</keyword>
<dbReference type="EMBL" id="AP028907">
    <property type="protein sequence ID" value="BES81985.1"/>
    <property type="molecule type" value="Genomic_DNA"/>
</dbReference>
<dbReference type="EC" id="6.3.5.-" evidence="11"/>
<sequence length="484" mass="54709">MSSDGLRTVIGLEVHVQLTSLRTKLFCSCSADYRGAPPNTHVCPVCLGLPGALPVVNEEAVRKAIQVCLAVNGHVARLLRFDRKHYFYPDLPKNYQITQYLEPICTGGYIEVETPEGPKRIRLRRINIEEDPGRIVYPGGGPLTSPYVLVDYNRSGVALLEIVTEPDIGSPEEAVAFLEKLRSILEHLGVCDCGLEGAMRVDANVSVEGGERVEVKNIGSFHEVKRALAYEITRQRDLLLKGKPVRRETRHWDPIRKVTLPARVKETEEDYRYMPDPNLPPVPIPRSLVEELRETLPELPDARAKRLEREYGLRPQVARVLVTRKVLADFFEDAAKLYQGSYERMANYLVNDLLNWLKDDDLAGLYERVKPEHLAKLMKLLDSGVISIRQAKEMAEHIAKRGVDPEKLVDELGFRRIADPEKLRPIVEEVFQENPKAVEDALRNPKAVNFLVGMVMRKTRGRADPAVARRLVVEKLDEIREAGA</sequence>
<dbReference type="InterPro" id="IPR006075">
    <property type="entry name" value="Asn/Gln-tRNA_Trfase_suB/E_cat"/>
</dbReference>
<evidence type="ECO:0000256" key="11">
    <source>
        <dbReference type="HAMAP-Rule" id="MF_00121"/>
    </source>
</evidence>
<evidence type="ECO:0000256" key="10">
    <source>
        <dbReference type="ARBA" id="ARBA00047913"/>
    </source>
</evidence>
<evidence type="ECO:0000256" key="6">
    <source>
        <dbReference type="ARBA" id="ARBA00022840"/>
    </source>
</evidence>
<dbReference type="InterPro" id="IPR003789">
    <property type="entry name" value="Asn/Gln_tRNA_amidoTrase-B-like"/>
</dbReference>
<dbReference type="SMART" id="SM00845">
    <property type="entry name" value="GatB_Yqey"/>
    <property type="match status" value="1"/>
</dbReference>
<dbReference type="PANTHER" id="PTHR11659:SF0">
    <property type="entry name" value="GLUTAMYL-TRNA(GLN) AMIDOTRANSFERASE SUBUNIT B, MITOCHONDRIAL"/>
    <property type="match status" value="1"/>
</dbReference>
<dbReference type="InterPro" id="IPR042114">
    <property type="entry name" value="GatB_C_1"/>
</dbReference>
<dbReference type="RefSeq" id="WP_338248870.1">
    <property type="nucleotide sequence ID" value="NZ_AP028907.1"/>
</dbReference>
<comment type="catalytic activity">
    <reaction evidence="9 11">
        <text>L-aspartyl-tRNA(Asn) + L-glutamine + ATP + H2O = L-asparaginyl-tRNA(Asn) + L-glutamate + ADP + phosphate + 2 H(+)</text>
        <dbReference type="Rhea" id="RHEA:14513"/>
        <dbReference type="Rhea" id="RHEA-COMP:9674"/>
        <dbReference type="Rhea" id="RHEA-COMP:9677"/>
        <dbReference type="ChEBI" id="CHEBI:15377"/>
        <dbReference type="ChEBI" id="CHEBI:15378"/>
        <dbReference type="ChEBI" id="CHEBI:29985"/>
        <dbReference type="ChEBI" id="CHEBI:30616"/>
        <dbReference type="ChEBI" id="CHEBI:43474"/>
        <dbReference type="ChEBI" id="CHEBI:58359"/>
        <dbReference type="ChEBI" id="CHEBI:78515"/>
        <dbReference type="ChEBI" id="CHEBI:78516"/>
        <dbReference type="ChEBI" id="CHEBI:456216"/>
    </reaction>
</comment>
<accession>A0ABN6ZTB7</accession>
<dbReference type="Gene3D" id="1.10.150.380">
    <property type="entry name" value="GatB domain, N-terminal subdomain"/>
    <property type="match status" value="1"/>
</dbReference>
<organism evidence="13 14">
    <name type="scientific">Pyrodictium abyssi</name>
    <dbReference type="NCBI Taxonomy" id="54256"/>
    <lineage>
        <taxon>Archaea</taxon>
        <taxon>Thermoproteota</taxon>
        <taxon>Thermoprotei</taxon>
        <taxon>Desulfurococcales</taxon>
        <taxon>Pyrodictiaceae</taxon>
        <taxon>Pyrodictium</taxon>
    </lineage>
</organism>
<feature type="domain" description="Asn/Gln amidotransferase" evidence="12">
    <location>
        <begin position="329"/>
        <end position="476"/>
    </location>
</feature>
<gene>
    <name evidence="11 13" type="primary">gatB</name>
    <name evidence="13" type="ORF">PABY_15520</name>
</gene>
<evidence type="ECO:0000256" key="3">
    <source>
        <dbReference type="ARBA" id="ARBA00016923"/>
    </source>
</evidence>
<dbReference type="InterPro" id="IPR017959">
    <property type="entry name" value="Asn/Gln-tRNA_amidoTrfase_suB/E"/>
</dbReference>